<comment type="function">
    <text evidence="3">Decarboxylates branched-chain and aromatic alpha-keto acids to aldehydes.</text>
</comment>
<keyword evidence="10" id="KW-0456">Lyase</keyword>
<evidence type="ECO:0000313" key="16">
    <source>
        <dbReference type="EMBL" id="ORJ61680.1"/>
    </source>
</evidence>
<feature type="domain" description="Thiamine pyrophosphate enzyme TPP-binding" evidence="14">
    <location>
        <begin position="413"/>
        <end position="545"/>
    </location>
</feature>
<keyword evidence="17" id="KW-1185">Reference proteome</keyword>
<dbReference type="Pfam" id="PF00205">
    <property type="entry name" value="TPP_enzyme_M"/>
    <property type="match status" value="1"/>
</dbReference>
<dbReference type="CDD" id="cd07038">
    <property type="entry name" value="TPP_PYR_PDC_IPDC_like"/>
    <property type="match status" value="1"/>
</dbReference>
<evidence type="ECO:0000256" key="10">
    <source>
        <dbReference type="ARBA" id="ARBA00023239"/>
    </source>
</evidence>
<accession>A0A1X0Y8Y9</accession>
<evidence type="ECO:0000259" key="14">
    <source>
        <dbReference type="Pfam" id="PF02775"/>
    </source>
</evidence>
<dbReference type="SUPFAM" id="SSF52518">
    <property type="entry name" value="Thiamin diphosphate-binding fold (THDP-binding)"/>
    <property type="match status" value="2"/>
</dbReference>
<comment type="cofactor">
    <cofactor evidence="11">
        <name>Mg(2+)</name>
        <dbReference type="ChEBI" id="CHEBI:18420"/>
    </cofactor>
    <text evidence="11">Binds 1 Mg(2+) per subunit.</text>
</comment>
<dbReference type="CDD" id="cd02005">
    <property type="entry name" value="TPP_PDC_IPDC"/>
    <property type="match status" value="1"/>
</dbReference>
<protein>
    <recommendedName>
        <fullName evidence="5">Alpha-keto-acid decarboxylase</fullName>
    </recommendedName>
</protein>
<dbReference type="InterPro" id="IPR047213">
    <property type="entry name" value="TPP_PYR_PDC_IPDC-like"/>
</dbReference>
<evidence type="ECO:0000256" key="4">
    <source>
        <dbReference type="ARBA" id="ARBA00007812"/>
    </source>
</evidence>
<dbReference type="PANTHER" id="PTHR43452">
    <property type="entry name" value="PYRUVATE DECARBOXYLASE"/>
    <property type="match status" value="1"/>
</dbReference>
<dbReference type="PROSITE" id="PS00187">
    <property type="entry name" value="TPP_ENZYMES"/>
    <property type="match status" value="1"/>
</dbReference>
<evidence type="ECO:0000256" key="3">
    <source>
        <dbReference type="ARBA" id="ARBA00002938"/>
    </source>
</evidence>
<dbReference type="InterPro" id="IPR011766">
    <property type="entry name" value="TPP_enzyme_TPP-bd"/>
</dbReference>
<dbReference type="GO" id="GO:0000949">
    <property type="term" value="P:aromatic amino acid family catabolic process to alcohol via Ehrlich pathway"/>
    <property type="evidence" value="ECO:0007669"/>
    <property type="project" value="TreeGrafter"/>
</dbReference>
<dbReference type="Gene3D" id="3.40.50.970">
    <property type="match status" value="2"/>
</dbReference>
<feature type="binding site" evidence="11">
    <location>
        <position position="479"/>
    </location>
    <ligand>
        <name>Mg(2+)</name>
        <dbReference type="ChEBI" id="CHEBI:18420"/>
    </ligand>
</feature>
<dbReference type="GO" id="GO:0005829">
    <property type="term" value="C:cytosol"/>
    <property type="evidence" value="ECO:0007669"/>
    <property type="project" value="TreeGrafter"/>
</dbReference>
<gene>
    <name evidence="16" type="ORF">B5M45_07975</name>
</gene>
<feature type="domain" description="Thiamine pyrophosphate enzyme N-terminal TPP-binding" evidence="15">
    <location>
        <begin position="18"/>
        <end position="127"/>
    </location>
</feature>
<organism evidence="16 17">
    <name type="scientific">Mycobacterium simiae</name>
    <name type="common">Mycobacterium habana</name>
    <dbReference type="NCBI Taxonomy" id="1784"/>
    <lineage>
        <taxon>Bacteria</taxon>
        <taxon>Bacillati</taxon>
        <taxon>Actinomycetota</taxon>
        <taxon>Actinomycetes</taxon>
        <taxon>Mycobacteriales</taxon>
        <taxon>Mycobacteriaceae</taxon>
        <taxon>Mycobacterium</taxon>
        <taxon>Mycobacterium simiae complex</taxon>
    </lineage>
</organism>
<dbReference type="FunFam" id="3.40.50.970:FF:000019">
    <property type="entry name" value="Pyruvate decarboxylase isozyme"/>
    <property type="match status" value="1"/>
</dbReference>
<dbReference type="SUPFAM" id="SSF52467">
    <property type="entry name" value="DHS-like NAD/FAD-binding domain"/>
    <property type="match status" value="1"/>
</dbReference>
<dbReference type="GO" id="GO:0004737">
    <property type="term" value="F:pyruvate decarboxylase activity"/>
    <property type="evidence" value="ECO:0007669"/>
    <property type="project" value="TreeGrafter"/>
</dbReference>
<dbReference type="FunFam" id="3.40.50.970:FF:000024">
    <property type="entry name" value="Pyruvate decarboxylase isozyme"/>
    <property type="match status" value="1"/>
</dbReference>
<keyword evidence="8 11" id="KW-0460">Magnesium</keyword>
<dbReference type="InterPro" id="IPR047214">
    <property type="entry name" value="TPP_PDC_IPDC"/>
</dbReference>
<dbReference type="PIRSF" id="PIRSF036565">
    <property type="entry name" value="Pyruvt_ip_decrb"/>
    <property type="match status" value="1"/>
</dbReference>
<dbReference type="GO" id="GO:0000287">
    <property type="term" value="F:magnesium ion binding"/>
    <property type="evidence" value="ECO:0007669"/>
    <property type="project" value="InterPro"/>
</dbReference>
<dbReference type="PANTHER" id="PTHR43452:SF30">
    <property type="entry name" value="PYRUVATE DECARBOXYLASE ISOZYME 1-RELATED"/>
    <property type="match status" value="1"/>
</dbReference>
<evidence type="ECO:0000256" key="7">
    <source>
        <dbReference type="ARBA" id="ARBA00022793"/>
    </source>
</evidence>
<evidence type="ECO:0000256" key="8">
    <source>
        <dbReference type="ARBA" id="ARBA00022842"/>
    </source>
</evidence>
<evidence type="ECO:0000256" key="5">
    <source>
        <dbReference type="ARBA" id="ARBA00020054"/>
    </source>
</evidence>
<evidence type="ECO:0000256" key="2">
    <source>
        <dbReference type="ARBA" id="ARBA00001964"/>
    </source>
</evidence>
<comment type="similarity">
    <text evidence="4 12">Belongs to the TPP enzyme family.</text>
</comment>
<dbReference type="GO" id="GO:0030976">
    <property type="term" value="F:thiamine pyrophosphate binding"/>
    <property type="evidence" value="ECO:0007669"/>
    <property type="project" value="InterPro"/>
</dbReference>
<evidence type="ECO:0000256" key="1">
    <source>
        <dbReference type="ARBA" id="ARBA00001920"/>
    </source>
</evidence>
<dbReference type="EMBL" id="MZZM01000014">
    <property type="protein sequence ID" value="ORJ61680.1"/>
    <property type="molecule type" value="Genomic_DNA"/>
</dbReference>
<dbReference type="InterPro" id="IPR012001">
    <property type="entry name" value="Thiamin_PyroP_enz_TPP-bd_dom"/>
</dbReference>
<dbReference type="InterPro" id="IPR012000">
    <property type="entry name" value="Thiamin_PyroP_enz_cen_dom"/>
</dbReference>
<dbReference type="AlphaFoldDB" id="A0A1X0Y8Y9"/>
<evidence type="ECO:0000256" key="11">
    <source>
        <dbReference type="PIRSR" id="PIRSR036565-2"/>
    </source>
</evidence>
<keyword evidence="9 12" id="KW-0786">Thiamine pyrophosphate</keyword>
<dbReference type="Pfam" id="PF02776">
    <property type="entry name" value="TPP_enzyme_N"/>
    <property type="match status" value="1"/>
</dbReference>
<evidence type="ECO:0000259" key="15">
    <source>
        <dbReference type="Pfam" id="PF02776"/>
    </source>
</evidence>
<sequence>MTDSTLGTGPVPADSGYTVGDYLLDRLAEFGVSEIFGVPGDYNLEFLDHIVAHPTIRWVGNANELNAGYAADGYGRMRGMSAVVTTFGVGELSATNAIAGSYAEHVPVVHIVGGPSKDAQGTRRALHHSLGDGDFEHFFRISREITCAQANLMPATACREIDRVLSEVREQKRPGYILMSTDVARFPTERPDAPLPRYTGGTSPRALSMFVEAATALIGDHRLTVLADLLVHRLQVVKELEALLTADVVPYATLMWGKSLLDESSPNFLGIYAGAASAPRVRAAIEDAPVLVTAGVVFTDMVSGFFSQHIDAARTIDVGQYQSSVAGQVFAPLEMGAALSALAEILTRRAISSAPVAGADDHEPVTEVEPPASDRELTQEMVWNRLCQALTPGNVVLADQGTSFYGMADHRLPRGVMFIGQPLWGSIGYTLPAALGAGVAHPDRRTVLLIGDGAAQLTVQELGTFFRQGLAPVIVVVNNDGYTVERAIHGEAAPYNDIVSWNWTDIPNALGVTDHLAFRAQTYGELDDALTAAAQHQDRMVLVEVVLPRLEIPPLLVELVQPLSPDGSRRR</sequence>
<keyword evidence="6 11" id="KW-0479">Metal-binding</keyword>
<dbReference type="InterPro" id="IPR000399">
    <property type="entry name" value="TPP-bd_CS"/>
</dbReference>
<reference evidence="16 17" key="1">
    <citation type="submission" date="2017-03" db="EMBL/GenBank/DDBJ databases">
        <title>Genomic insights into Mycobacterium simiae human colonization.</title>
        <authorList>
            <person name="Steffani J.L."/>
            <person name="Brunck M.E."/>
            <person name="Cruz E."/>
            <person name="Montiel R."/>
            <person name="Barona F."/>
        </authorList>
    </citation>
    <scope>NUCLEOTIDE SEQUENCE [LARGE SCALE GENOMIC DNA]</scope>
    <source>
        <strain evidence="16 17">MsiGto</strain>
    </source>
</reference>
<feature type="binding site" evidence="11">
    <location>
        <position position="481"/>
    </location>
    <ligand>
        <name>Mg(2+)</name>
        <dbReference type="ChEBI" id="CHEBI:18420"/>
    </ligand>
</feature>
<dbReference type="InterPro" id="IPR029035">
    <property type="entry name" value="DHS-like_NAD/FAD-binding_dom"/>
</dbReference>
<comment type="cofactor">
    <cofactor evidence="2">
        <name>thiamine diphosphate</name>
        <dbReference type="ChEBI" id="CHEBI:58937"/>
    </cofactor>
</comment>
<comment type="cofactor">
    <cofactor evidence="1">
        <name>a metal cation</name>
        <dbReference type="ChEBI" id="CHEBI:25213"/>
    </cofactor>
</comment>
<dbReference type="STRING" id="1784.VC42_10390"/>
<evidence type="ECO:0000256" key="12">
    <source>
        <dbReference type="RuleBase" id="RU362132"/>
    </source>
</evidence>
<evidence type="ECO:0000256" key="6">
    <source>
        <dbReference type="ARBA" id="ARBA00022723"/>
    </source>
</evidence>
<keyword evidence="16" id="KW-0670">Pyruvate</keyword>
<dbReference type="Pfam" id="PF02775">
    <property type="entry name" value="TPP_enzyme_C"/>
    <property type="match status" value="1"/>
</dbReference>
<dbReference type="InterPro" id="IPR029061">
    <property type="entry name" value="THDP-binding"/>
</dbReference>
<evidence type="ECO:0000259" key="13">
    <source>
        <dbReference type="Pfam" id="PF00205"/>
    </source>
</evidence>
<feature type="binding site" evidence="11">
    <location>
        <position position="452"/>
    </location>
    <ligand>
        <name>Mg(2+)</name>
        <dbReference type="ChEBI" id="CHEBI:18420"/>
    </ligand>
</feature>
<dbReference type="Gene3D" id="3.40.50.1220">
    <property type="entry name" value="TPP-binding domain"/>
    <property type="match status" value="1"/>
</dbReference>
<proteinExistence type="inferred from homology"/>
<evidence type="ECO:0000313" key="17">
    <source>
        <dbReference type="Proteomes" id="UP000193040"/>
    </source>
</evidence>
<comment type="caution">
    <text evidence="16">The sequence shown here is derived from an EMBL/GenBank/DDBJ whole genome shotgun (WGS) entry which is preliminary data.</text>
</comment>
<name>A0A1X0Y8Y9_MYCSI</name>
<dbReference type="Proteomes" id="UP000193040">
    <property type="component" value="Unassembled WGS sequence"/>
</dbReference>
<dbReference type="InterPro" id="IPR012110">
    <property type="entry name" value="PDC/IPDC-like"/>
</dbReference>
<evidence type="ECO:0000256" key="9">
    <source>
        <dbReference type="ARBA" id="ARBA00023052"/>
    </source>
</evidence>
<keyword evidence="7" id="KW-0210">Decarboxylase</keyword>
<feature type="domain" description="Thiamine pyrophosphate enzyme central" evidence="13">
    <location>
        <begin position="212"/>
        <end position="321"/>
    </location>
</feature>
<dbReference type="RefSeq" id="WP_084949400.1">
    <property type="nucleotide sequence ID" value="NZ_JASWDE010000009.1"/>
</dbReference>